<comment type="caution">
    <text evidence="1">The sequence shown here is derived from an EMBL/GenBank/DDBJ whole genome shotgun (WGS) entry which is preliminary data.</text>
</comment>
<protein>
    <submittedName>
        <fullName evidence="1">Uncharacterized protein</fullName>
    </submittedName>
</protein>
<reference evidence="2" key="1">
    <citation type="submission" date="2013-09" db="EMBL/GenBank/DDBJ databases">
        <title>Corchorus olitorius genome sequencing.</title>
        <authorList>
            <person name="Alam M."/>
            <person name="Haque M.S."/>
            <person name="Islam M.S."/>
            <person name="Emdad E.M."/>
            <person name="Islam M.M."/>
            <person name="Ahmed B."/>
            <person name="Halim A."/>
            <person name="Hossen Q.M.M."/>
            <person name="Hossain M.Z."/>
            <person name="Ahmed R."/>
            <person name="Khan M.M."/>
            <person name="Islam R."/>
            <person name="Rashid M.M."/>
            <person name="Khan S.A."/>
            <person name="Rahman M.S."/>
            <person name="Alam M."/>
            <person name="Yahiya A.S."/>
            <person name="Khan M.S."/>
            <person name="Azam M.S."/>
            <person name="Haque T."/>
            <person name="Lashkar M.Z.H."/>
            <person name="Akhand A.I."/>
            <person name="Morshed G."/>
            <person name="Roy S."/>
            <person name="Uddin K.S."/>
            <person name="Rabeya T."/>
            <person name="Hossain A.S."/>
            <person name="Chowdhury A."/>
            <person name="Snigdha A.R."/>
            <person name="Mortoza M.S."/>
            <person name="Matin S.A."/>
            <person name="Hoque S.M.E."/>
            <person name="Islam M.K."/>
            <person name="Roy D.K."/>
            <person name="Haider R."/>
            <person name="Moosa M.M."/>
            <person name="Elias S.M."/>
            <person name="Hasan A.M."/>
            <person name="Jahan S."/>
            <person name="Shafiuddin M."/>
            <person name="Mahmood N."/>
            <person name="Shommy N.S."/>
        </authorList>
    </citation>
    <scope>NUCLEOTIDE SEQUENCE [LARGE SCALE GENOMIC DNA]</scope>
    <source>
        <strain evidence="2">cv. O-4</strain>
    </source>
</reference>
<evidence type="ECO:0000313" key="1">
    <source>
        <dbReference type="EMBL" id="OMP08503.1"/>
    </source>
</evidence>
<name>A0A1R3KN28_9ROSI</name>
<proteinExistence type="predicted"/>
<dbReference type="Proteomes" id="UP000187203">
    <property type="component" value="Unassembled WGS sequence"/>
</dbReference>
<gene>
    <name evidence="1" type="ORF">COLO4_06404</name>
</gene>
<accession>A0A1R3KN28</accession>
<organism evidence="1 2">
    <name type="scientific">Corchorus olitorius</name>
    <dbReference type="NCBI Taxonomy" id="93759"/>
    <lineage>
        <taxon>Eukaryota</taxon>
        <taxon>Viridiplantae</taxon>
        <taxon>Streptophyta</taxon>
        <taxon>Embryophyta</taxon>
        <taxon>Tracheophyta</taxon>
        <taxon>Spermatophyta</taxon>
        <taxon>Magnoliopsida</taxon>
        <taxon>eudicotyledons</taxon>
        <taxon>Gunneridae</taxon>
        <taxon>Pentapetalae</taxon>
        <taxon>rosids</taxon>
        <taxon>malvids</taxon>
        <taxon>Malvales</taxon>
        <taxon>Malvaceae</taxon>
        <taxon>Grewioideae</taxon>
        <taxon>Apeibeae</taxon>
        <taxon>Corchorus</taxon>
    </lineage>
</organism>
<evidence type="ECO:0000313" key="2">
    <source>
        <dbReference type="Proteomes" id="UP000187203"/>
    </source>
</evidence>
<sequence length="50" mass="5578">MAETLGFGRIVGYLGFQNKELTILVTFQLSCQNKLQTSSIQKIKLGICSR</sequence>
<dbReference type="EMBL" id="AWUE01012683">
    <property type="protein sequence ID" value="OMP08503.1"/>
    <property type="molecule type" value="Genomic_DNA"/>
</dbReference>
<keyword evidence="2" id="KW-1185">Reference proteome</keyword>
<dbReference type="AlphaFoldDB" id="A0A1R3KN28"/>